<dbReference type="SMART" id="SM00490">
    <property type="entry name" value="HELICc"/>
    <property type="match status" value="1"/>
</dbReference>
<evidence type="ECO:0000256" key="7">
    <source>
        <dbReference type="ARBA" id="ARBA00022833"/>
    </source>
</evidence>
<feature type="region of interest" description="Disordered" evidence="10">
    <location>
        <begin position="1"/>
        <end position="76"/>
    </location>
</feature>
<feature type="domain" description="Helicase ATP-binding" evidence="12">
    <location>
        <begin position="273"/>
        <end position="434"/>
    </location>
</feature>
<keyword evidence="2" id="KW-0479">Metal-binding</keyword>
<dbReference type="InterPro" id="IPR001650">
    <property type="entry name" value="Helicase_C-like"/>
</dbReference>
<proteinExistence type="inferred from homology"/>
<dbReference type="Proteomes" id="UP001197093">
    <property type="component" value="Unassembled WGS sequence"/>
</dbReference>
<dbReference type="Gene3D" id="3.40.50.10810">
    <property type="entry name" value="Tandem AAA-ATPase domain"/>
    <property type="match status" value="1"/>
</dbReference>
<evidence type="ECO:0000256" key="1">
    <source>
        <dbReference type="ARBA" id="ARBA00007025"/>
    </source>
</evidence>
<name>A0AAD4EV04_9PEZI</name>
<dbReference type="InterPro" id="IPR017907">
    <property type="entry name" value="Znf_RING_CS"/>
</dbReference>
<dbReference type="GO" id="GO:0008094">
    <property type="term" value="F:ATP-dependent activity, acting on DNA"/>
    <property type="evidence" value="ECO:0007669"/>
    <property type="project" value="TreeGrafter"/>
</dbReference>
<evidence type="ECO:0000313" key="15">
    <source>
        <dbReference type="Proteomes" id="UP001197093"/>
    </source>
</evidence>
<evidence type="ECO:0000256" key="10">
    <source>
        <dbReference type="SAM" id="MobiDB-lite"/>
    </source>
</evidence>
<evidence type="ECO:0000256" key="8">
    <source>
        <dbReference type="ARBA" id="ARBA00022840"/>
    </source>
</evidence>
<dbReference type="PANTHER" id="PTHR45626">
    <property type="entry name" value="TRANSCRIPTION TERMINATION FACTOR 2-RELATED"/>
    <property type="match status" value="1"/>
</dbReference>
<dbReference type="SMART" id="SM00487">
    <property type="entry name" value="DEXDc"/>
    <property type="match status" value="1"/>
</dbReference>
<reference evidence="14" key="1">
    <citation type="submission" date="2023-02" db="EMBL/GenBank/DDBJ databases">
        <authorList>
            <person name="Palmer J.M."/>
        </authorList>
    </citation>
    <scope>NUCLEOTIDE SEQUENCE</scope>
    <source>
        <strain evidence="14">FW57</strain>
    </source>
</reference>
<dbReference type="Pfam" id="PF13923">
    <property type="entry name" value="zf-C3HC4_2"/>
    <property type="match status" value="1"/>
</dbReference>
<evidence type="ECO:0000259" key="13">
    <source>
        <dbReference type="PROSITE" id="PS51194"/>
    </source>
</evidence>
<dbReference type="PROSITE" id="PS50089">
    <property type="entry name" value="ZF_RING_2"/>
    <property type="match status" value="1"/>
</dbReference>
<dbReference type="InterPro" id="IPR050628">
    <property type="entry name" value="SNF2_RAD54_helicase_TF"/>
</dbReference>
<dbReference type="InterPro" id="IPR027417">
    <property type="entry name" value="P-loop_NTPase"/>
</dbReference>
<keyword evidence="3" id="KW-0547">Nucleotide-binding</keyword>
<comment type="caution">
    <text evidence="14">The sequence shown here is derived from an EMBL/GenBank/DDBJ whole genome shotgun (WGS) entry which is preliminary data.</text>
</comment>
<dbReference type="GO" id="GO:0006281">
    <property type="term" value="P:DNA repair"/>
    <property type="evidence" value="ECO:0007669"/>
    <property type="project" value="TreeGrafter"/>
</dbReference>
<dbReference type="PROSITE" id="PS00518">
    <property type="entry name" value="ZF_RING_1"/>
    <property type="match status" value="1"/>
</dbReference>
<keyword evidence="6" id="KW-0347">Helicase</keyword>
<organism evidence="14 15">
    <name type="scientific">Staphylotrichum longicolle</name>
    <dbReference type="NCBI Taxonomy" id="669026"/>
    <lineage>
        <taxon>Eukaryota</taxon>
        <taxon>Fungi</taxon>
        <taxon>Dikarya</taxon>
        <taxon>Ascomycota</taxon>
        <taxon>Pezizomycotina</taxon>
        <taxon>Sordariomycetes</taxon>
        <taxon>Sordariomycetidae</taxon>
        <taxon>Sordariales</taxon>
        <taxon>Chaetomiaceae</taxon>
        <taxon>Staphylotrichum</taxon>
    </lineage>
</organism>
<keyword evidence="5" id="KW-0378">Hydrolase</keyword>
<protein>
    <submittedName>
        <fullName evidence="14">Uncharacterized protein</fullName>
    </submittedName>
</protein>
<dbReference type="InterPro" id="IPR049730">
    <property type="entry name" value="SNF2/RAD54-like_C"/>
</dbReference>
<dbReference type="CDD" id="cd16509">
    <property type="entry name" value="RING-HC_HLTF"/>
    <property type="match status" value="1"/>
</dbReference>
<evidence type="ECO:0000259" key="12">
    <source>
        <dbReference type="PROSITE" id="PS51192"/>
    </source>
</evidence>
<dbReference type="Gene3D" id="3.30.40.10">
    <property type="entry name" value="Zinc/RING finger domain, C3HC4 (zinc finger)"/>
    <property type="match status" value="1"/>
</dbReference>
<dbReference type="Gene3D" id="3.30.70.2330">
    <property type="match status" value="1"/>
</dbReference>
<dbReference type="SMART" id="SM00184">
    <property type="entry name" value="RING"/>
    <property type="match status" value="1"/>
</dbReference>
<dbReference type="Pfam" id="PF00271">
    <property type="entry name" value="Helicase_C"/>
    <property type="match status" value="1"/>
</dbReference>
<dbReference type="EMBL" id="JAHCVI010000003">
    <property type="protein sequence ID" value="KAG7288206.1"/>
    <property type="molecule type" value="Genomic_DNA"/>
</dbReference>
<evidence type="ECO:0000256" key="3">
    <source>
        <dbReference type="ARBA" id="ARBA00022741"/>
    </source>
</evidence>
<feature type="compositionally biased region" description="Low complexity" evidence="10">
    <location>
        <begin position="23"/>
        <end position="51"/>
    </location>
</feature>
<dbReference type="InterPro" id="IPR013083">
    <property type="entry name" value="Znf_RING/FYVE/PHD"/>
</dbReference>
<keyword evidence="4 9" id="KW-0863">Zinc-finger</keyword>
<sequence length="831" mass="92893">MPRQTKRPREVIDLTDDTPSTRPAKSPRYPSSSYSSQLPAPSSAVSAPNASQLHAVNDDFEPSTQDLTQSDDGPQRELYGSFVAAKLAPYMDNGDIELNAILTGEKEFYDCPIRMFIYGTSNPIDRANLEERLKRDKLVKATQLKQTRKENEQQRKAMGFKSGRGSAGFPAGQEEEVSLEQLAQASQAVNLRAGGDIAQTLAMDEDQLSKLPEAQQPETVLAKLLPYQLQGLAWLTAKESPTFPESGSSDSVQLWKRDSKGRYVNLATNFTVATPPSLLSGGILADDMGLGKTLQIISLIMTGGPGSTLIVAPVGVMSNWEQQIKRHVHEEHMPDVLIYHGASRQSTAKSLKDFGVVVTSYGTLSSEAATKGPLSKVEWRRVVLDEGHTIRNAKTKAAEAACMLKAQSRWVLTGTPIVNNIRDLHSLLRFLRLTGGLEQPDVFNTVIARPLASGDARAEALLQSLMKDLCLRRKKDFKVVDLKLPAKTEYVHRITFWPDEKKKYEALLSEAQGALASWQEKSKSGQKGRFQGVLERLLRLRQTCNHWTLCKDRITDLMKLLEEQDVVVLNDENRALLQQALQLVIESQEECPVCMDVLKDPVITHCKHFFCRGCISKVIEIQQKCPMCRAELSEDKLVEPAPEQLDEEEETLDQETKSSKTEALLKILHATLKNDGSKVIIFSQWTSFLTVIQRQLDEAKYNYTRIDGTMNTAQRDAAIRALDHDPKTRIMLASLAVCSVGLNLVSADTVVLADSWWRPAIEDQAVDRVHRLGQTRPTTVWRLVMEGTVEERVLDIQSEKRELVIKAFQEKHGKKTKTKETRMADIEKLLS</sequence>
<dbReference type="PROSITE" id="PS51192">
    <property type="entry name" value="HELICASE_ATP_BIND_1"/>
    <property type="match status" value="1"/>
</dbReference>
<dbReference type="GO" id="GO:0004386">
    <property type="term" value="F:helicase activity"/>
    <property type="evidence" value="ECO:0007669"/>
    <property type="project" value="UniProtKB-KW"/>
</dbReference>
<dbReference type="PROSITE" id="PS51194">
    <property type="entry name" value="HELICASE_CTER"/>
    <property type="match status" value="1"/>
</dbReference>
<keyword evidence="15" id="KW-1185">Reference proteome</keyword>
<dbReference type="Pfam" id="PF00176">
    <property type="entry name" value="SNF2-rel_dom"/>
    <property type="match status" value="1"/>
</dbReference>
<evidence type="ECO:0000256" key="5">
    <source>
        <dbReference type="ARBA" id="ARBA00022801"/>
    </source>
</evidence>
<comment type="similarity">
    <text evidence="1">Belongs to the SNF2/RAD54 helicase family.</text>
</comment>
<evidence type="ECO:0000259" key="11">
    <source>
        <dbReference type="PROSITE" id="PS50089"/>
    </source>
</evidence>
<feature type="domain" description="RING-type" evidence="11">
    <location>
        <begin position="591"/>
        <end position="629"/>
    </location>
</feature>
<dbReference type="GO" id="GO:0005524">
    <property type="term" value="F:ATP binding"/>
    <property type="evidence" value="ECO:0007669"/>
    <property type="project" value="UniProtKB-KW"/>
</dbReference>
<dbReference type="InterPro" id="IPR000330">
    <property type="entry name" value="SNF2_N"/>
</dbReference>
<dbReference type="CDD" id="cd18793">
    <property type="entry name" value="SF2_C_SNF"/>
    <property type="match status" value="1"/>
</dbReference>
<dbReference type="SUPFAM" id="SSF57850">
    <property type="entry name" value="RING/U-box"/>
    <property type="match status" value="1"/>
</dbReference>
<dbReference type="InterPro" id="IPR001841">
    <property type="entry name" value="Znf_RING"/>
</dbReference>
<dbReference type="PANTHER" id="PTHR45626:SF11">
    <property type="entry name" value="FAMILY HELICASE, PUTATIVE (AFU_ORTHOLOGUE AFUA_5G06590)-RELATED"/>
    <property type="match status" value="1"/>
</dbReference>
<evidence type="ECO:0000256" key="9">
    <source>
        <dbReference type="PROSITE-ProRule" id="PRU00175"/>
    </source>
</evidence>
<dbReference type="GO" id="GO:0005634">
    <property type="term" value="C:nucleus"/>
    <property type="evidence" value="ECO:0007669"/>
    <property type="project" value="TreeGrafter"/>
</dbReference>
<dbReference type="SUPFAM" id="SSF52540">
    <property type="entry name" value="P-loop containing nucleoside triphosphate hydrolases"/>
    <property type="match status" value="2"/>
</dbReference>
<keyword evidence="8" id="KW-0067">ATP-binding</keyword>
<accession>A0AAD4EV04</accession>
<dbReference type="Gene3D" id="3.40.50.300">
    <property type="entry name" value="P-loop containing nucleotide triphosphate hydrolases"/>
    <property type="match status" value="1"/>
</dbReference>
<feature type="compositionally biased region" description="Polar residues" evidence="10">
    <location>
        <begin position="62"/>
        <end position="72"/>
    </location>
</feature>
<gene>
    <name evidence="14" type="ORF">NEMBOFW57_007736</name>
</gene>
<dbReference type="InterPro" id="IPR014001">
    <property type="entry name" value="Helicase_ATP-bd"/>
</dbReference>
<evidence type="ECO:0000256" key="2">
    <source>
        <dbReference type="ARBA" id="ARBA00022723"/>
    </source>
</evidence>
<dbReference type="GO" id="GO:0016787">
    <property type="term" value="F:hydrolase activity"/>
    <property type="evidence" value="ECO:0007669"/>
    <property type="project" value="UniProtKB-KW"/>
</dbReference>
<feature type="domain" description="Helicase C-terminal" evidence="13">
    <location>
        <begin position="664"/>
        <end position="824"/>
    </location>
</feature>
<keyword evidence="7" id="KW-0862">Zinc</keyword>
<evidence type="ECO:0000313" key="14">
    <source>
        <dbReference type="EMBL" id="KAG7288206.1"/>
    </source>
</evidence>
<dbReference type="GO" id="GO:0008270">
    <property type="term" value="F:zinc ion binding"/>
    <property type="evidence" value="ECO:0007669"/>
    <property type="project" value="UniProtKB-KW"/>
</dbReference>
<dbReference type="InterPro" id="IPR038718">
    <property type="entry name" value="SNF2-like_sf"/>
</dbReference>
<evidence type="ECO:0000256" key="6">
    <source>
        <dbReference type="ARBA" id="ARBA00022806"/>
    </source>
</evidence>
<dbReference type="AlphaFoldDB" id="A0AAD4EV04"/>
<evidence type="ECO:0000256" key="4">
    <source>
        <dbReference type="ARBA" id="ARBA00022771"/>
    </source>
</evidence>